<dbReference type="Proteomes" id="UP001219525">
    <property type="component" value="Unassembled WGS sequence"/>
</dbReference>
<dbReference type="AlphaFoldDB" id="A0AAD6YUZ3"/>
<organism evidence="2 3">
    <name type="scientific">Mycena pura</name>
    <dbReference type="NCBI Taxonomy" id="153505"/>
    <lineage>
        <taxon>Eukaryota</taxon>
        <taxon>Fungi</taxon>
        <taxon>Dikarya</taxon>
        <taxon>Basidiomycota</taxon>
        <taxon>Agaricomycotina</taxon>
        <taxon>Agaricomycetes</taxon>
        <taxon>Agaricomycetidae</taxon>
        <taxon>Agaricales</taxon>
        <taxon>Marasmiineae</taxon>
        <taxon>Mycenaceae</taxon>
        <taxon>Mycena</taxon>
    </lineage>
</organism>
<dbReference type="InterPro" id="IPR059179">
    <property type="entry name" value="MLKL-like_MCAfunc"/>
</dbReference>
<evidence type="ECO:0000313" key="2">
    <source>
        <dbReference type="EMBL" id="KAJ7230322.1"/>
    </source>
</evidence>
<accession>A0AAD6YUZ3</accession>
<proteinExistence type="predicted"/>
<evidence type="ECO:0000256" key="1">
    <source>
        <dbReference type="SAM" id="MobiDB-lite"/>
    </source>
</evidence>
<gene>
    <name evidence="2" type="ORF">GGX14DRAFT_410456</name>
</gene>
<feature type="region of interest" description="Disordered" evidence="1">
    <location>
        <begin position="163"/>
        <end position="186"/>
    </location>
</feature>
<dbReference type="CDD" id="cd21037">
    <property type="entry name" value="MLKL_NTD"/>
    <property type="match status" value="1"/>
</dbReference>
<dbReference type="EMBL" id="JARJCW010000001">
    <property type="protein sequence ID" value="KAJ7230322.1"/>
    <property type="molecule type" value="Genomic_DNA"/>
</dbReference>
<name>A0AAD6YUZ3_9AGAR</name>
<keyword evidence="3" id="KW-1185">Reference proteome</keyword>
<reference evidence="2" key="1">
    <citation type="submission" date="2023-03" db="EMBL/GenBank/DDBJ databases">
        <title>Massive genome expansion in bonnet fungi (Mycena s.s.) driven by repeated elements and novel gene families across ecological guilds.</title>
        <authorList>
            <consortium name="Lawrence Berkeley National Laboratory"/>
            <person name="Harder C.B."/>
            <person name="Miyauchi S."/>
            <person name="Viragh M."/>
            <person name="Kuo A."/>
            <person name="Thoen E."/>
            <person name="Andreopoulos B."/>
            <person name="Lu D."/>
            <person name="Skrede I."/>
            <person name="Drula E."/>
            <person name="Henrissat B."/>
            <person name="Morin E."/>
            <person name="Kohler A."/>
            <person name="Barry K."/>
            <person name="LaButti K."/>
            <person name="Morin E."/>
            <person name="Salamov A."/>
            <person name="Lipzen A."/>
            <person name="Mereny Z."/>
            <person name="Hegedus B."/>
            <person name="Baldrian P."/>
            <person name="Stursova M."/>
            <person name="Weitz H."/>
            <person name="Taylor A."/>
            <person name="Grigoriev I.V."/>
            <person name="Nagy L.G."/>
            <person name="Martin F."/>
            <person name="Kauserud H."/>
        </authorList>
    </citation>
    <scope>NUCLEOTIDE SEQUENCE</scope>
    <source>
        <strain evidence="2">9144</strain>
    </source>
</reference>
<evidence type="ECO:0000313" key="3">
    <source>
        <dbReference type="Proteomes" id="UP001219525"/>
    </source>
</evidence>
<protein>
    <submittedName>
        <fullName evidence="2">Uncharacterized protein</fullName>
    </submittedName>
</protein>
<comment type="caution">
    <text evidence="2">The sequence shown here is derived from an EMBL/GenBank/DDBJ whole genome shotgun (WGS) entry which is preliminary data.</text>
</comment>
<sequence length="229" mass="25389">MSLTYGLAIVEATVTIMCGSSLHFAPPQRIKQLCALALHIQDTVQDFKYNKTCFSRLAAETCELICDALPEYERVYRDGQDALKLSVKTKVNVLMNMVVAVNNFVCTTASRPAFCQLLRHSANTSKIQQYRDNLRDFRTLLKIKGQVETSESALRTLRETIQRDGVPEEMTTGPHETSLPPAPPYSPPVSLPDVDPQILPFIVNSTIAGSVTITNLVGDQHNTYFAEVA</sequence>